<dbReference type="Proteomes" id="UP000785679">
    <property type="component" value="Unassembled WGS sequence"/>
</dbReference>
<accession>A0A8J8T8K6</accession>
<evidence type="ECO:0000256" key="1">
    <source>
        <dbReference type="SAM" id="MobiDB-lite"/>
    </source>
</evidence>
<dbReference type="AlphaFoldDB" id="A0A8J8T8K6"/>
<organism evidence="2 3">
    <name type="scientific">Halteria grandinella</name>
    <dbReference type="NCBI Taxonomy" id="5974"/>
    <lineage>
        <taxon>Eukaryota</taxon>
        <taxon>Sar</taxon>
        <taxon>Alveolata</taxon>
        <taxon>Ciliophora</taxon>
        <taxon>Intramacronucleata</taxon>
        <taxon>Spirotrichea</taxon>
        <taxon>Stichotrichia</taxon>
        <taxon>Sporadotrichida</taxon>
        <taxon>Halteriidae</taxon>
        <taxon>Halteria</taxon>
    </lineage>
</organism>
<dbReference type="SUPFAM" id="SSF50978">
    <property type="entry name" value="WD40 repeat-like"/>
    <property type="match status" value="1"/>
</dbReference>
<proteinExistence type="predicted"/>
<dbReference type="InterPro" id="IPR036322">
    <property type="entry name" value="WD40_repeat_dom_sf"/>
</dbReference>
<gene>
    <name evidence="2" type="ORF">FGO68_gene1435</name>
</gene>
<comment type="caution">
    <text evidence="2">The sequence shown here is derived from an EMBL/GenBank/DDBJ whole genome shotgun (WGS) entry which is preliminary data.</text>
</comment>
<protein>
    <submittedName>
        <fullName evidence="2">Uncharacterized protein</fullName>
    </submittedName>
</protein>
<dbReference type="EMBL" id="RRYP01001832">
    <property type="protein sequence ID" value="TNV85446.1"/>
    <property type="molecule type" value="Genomic_DNA"/>
</dbReference>
<feature type="region of interest" description="Disordered" evidence="1">
    <location>
        <begin position="290"/>
        <end position="311"/>
    </location>
</feature>
<name>A0A8J8T8K6_HALGN</name>
<evidence type="ECO:0000313" key="2">
    <source>
        <dbReference type="EMBL" id="TNV85446.1"/>
    </source>
</evidence>
<sequence>MYCYTCRDAYFQQNLLNPNEVPFIVDVEAIKTHDMKHSFTAVLSYKQDELDSEIKKVLSCLGEDNKCQEAIGERAQHLSRRKQAYDEMVQREMTETLGMPIMMCCAEEGIKLIKQTVKSMQAHSSISKRLKAVCEEINTLNALLADLTGLKDASVAQIIEPVIKPSLSDNSTQTLDMYQVSAKLFLDMGNNSEGESPKIRNKAEILMKRDCDISKIIEEDQIMLDEENAVVEENIVEEEECKMVIVENEVQNGGAGLNPECEAKGKEDESVCSLKDEAIQQIMNGSLNLKRDVTKSEQDAQSTRGGGSVYNYSKRHQTEQSWFPSTYSNQNQMINPNTQNTASRTLTNQTKNLTLIKRIPLESSFQCIQPLPKFGTSLFAGITTDNFFVIMNIADEKRTPVYRLDLNYGRNADLAIEEVSTMVITREFLFFIATLSDFSQALCWYEFMQIHDTKTGRNIFMICRSRSLQSVKEVPLRPVELAYLRDPERNEHLYVLDSLRGPFKINLETAGDTLDLKHLSPFIGNRPRGSNNGSASACSLTCMCGRYSNSQKGMQLYVGTTNGCCHLINCDSGEIMKSFRLFHKARPIQQLLLILDLDASGFYIVASQKCHRKIALLHEFNHENPVKHFKFQDKVVKLSINQNFHPEGWNYDQQYLVAMTHGGKGGQAHLQVLGFMYMAVSEEEIGQQGYWQRHKLENNNRPHSNLEWISSESTHATGIRGLLMDGNLIAIGSKEVQVFANQDSETR</sequence>
<dbReference type="OrthoDB" id="10691028at2759"/>
<evidence type="ECO:0000313" key="3">
    <source>
        <dbReference type="Proteomes" id="UP000785679"/>
    </source>
</evidence>
<reference evidence="2" key="1">
    <citation type="submission" date="2019-06" db="EMBL/GenBank/DDBJ databases">
        <authorList>
            <person name="Zheng W."/>
        </authorList>
    </citation>
    <scope>NUCLEOTIDE SEQUENCE</scope>
    <source>
        <strain evidence="2">QDHG01</strain>
    </source>
</reference>
<keyword evidence="3" id="KW-1185">Reference proteome</keyword>